<accession>A0AAQ3QWU8</accession>
<name>A0AAQ3QWU8_9BACT</name>
<dbReference type="InterPro" id="IPR053158">
    <property type="entry name" value="CapK_Type1_Caps_Biosynth"/>
</dbReference>
<dbReference type="Proteomes" id="UP001304300">
    <property type="component" value="Chromosome"/>
</dbReference>
<gene>
    <name evidence="1" type="ORF">RZN69_03850</name>
</gene>
<dbReference type="AlphaFoldDB" id="A0AAQ3QWU8"/>
<organism evidence="1 2">
    <name type="scientific">Rubellicoccus peritrichatus</name>
    <dbReference type="NCBI Taxonomy" id="3080537"/>
    <lineage>
        <taxon>Bacteria</taxon>
        <taxon>Pseudomonadati</taxon>
        <taxon>Verrucomicrobiota</taxon>
        <taxon>Opitutia</taxon>
        <taxon>Puniceicoccales</taxon>
        <taxon>Cerasicoccaceae</taxon>
        <taxon>Rubellicoccus</taxon>
    </lineage>
</organism>
<evidence type="ECO:0000313" key="1">
    <source>
        <dbReference type="EMBL" id="WOO42210.1"/>
    </source>
</evidence>
<dbReference type="Gene3D" id="3.40.50.12780">
    <property type="entry name" value="N-terminal domain of ligase-like"/>
    <property type="match status" value="1"/>
</dbReference>
<evidence type="ECO:0000313" key="2">
    <source>
        <dbReference type="Proteomes" id="UP001304300"/>
    </source>
</evidence>
<sequence>MHHFEKLRAKNIQKFREVLPSAIEQLDWSRDQIQAEQTRRLRLTLANAKANSPFYAERLSAIDPATFELADLPRIPPITKAEVMENWDRIVTDPALTLEKANEHLAAVRDGKETNAYFLDKYYLCATGGSSGHRGLFVWDAELYACCAAITFRMESKLDLLNPPTSNRRTAVICAGSYLHASRMLFPSSNDPEREIKVIPAGTPIAQIVTALNAYQPDRIISYSSVLEELCAEAVDGRLNITPNRISANSEPLTEEAREAAKKAWGIDIHNQWGSVEVGVAGSEGEGFEGLVLAEDFCVFEAADEAGNLITEGPADHLIVTRLYGTTMPMIRYVLTDSPIITPPGGKDAPGCRRITEIRGRADIWFTYADGHKVHPMVFREVLGQYASIIEYQVHQTENGAKVDLITHQPIDSNIIEKTLRTKLSNIGLFEPKVDVSVVDKLERHPETNKLMRFVALKA</sequence>
<dbReference type="InterPro" id="IPR042099">
    <property type="entry name" value="ANL_N_sf"/>
</dbReference>
<protein>
    <recommendedName>
        <fullName evidence="3">Phenylacetate-CoA ligase</fullName>
    </recommendedName>
</protein>
<dbReference type="PANTHER" id="PTHR36932">
    <property type="entry name" value="CAPSULAR POLYSACCHARIDE BIOSYNTHESIS PROTEIN"/>
    <property type="match status" value="1"/>
</dbReference>
<dbReference type="SUPFAM" id="SSF56801">
    <property type="entry name" value="Acetyl-CoA synthetase-like"/>
    <property type="match status" value="1"/>
</dbReference>
<proteinExistence type="predicted"/>
<evidence type="ECO:0008006" key="3">
    <source>
        <dbReference type="Google" id="ProtNLM"/>
    </source>
</evidence>
<dbReference type="RefSeq" id="WP_317834695.1">
    <property type="nucleotide sequence ID" value="NZ_CP136920.1"/>
</dbReference>
<dbReference type="PANTHER" id="PTHR36932:SF1">
    <property type="entry name" value="CAPSULAR POLYSACCHARIDE BIOSYNTHESIS PROTEIN"/>
    <property type="match status" value="1"/>
</dbReference>
<keyword evidence="2" id="KW-1185">Reference proteome</keyword>
<dbReference type="EMBL" id="CP136920">
    <property type="protein sequence ID" value="WOO42210.1"/>
    <property type="molecule type" value="Genomic_DNA"/>
</dbReference>
<dbReference type="KEGG" id="puo:RZN69_03850"/>
<reference evidence="1 2" key="1">
    <citation type="submission" date="2023-10" db="EMBL/GenBank/DDBJ databases">
        <title>Rubellicoccus peritrichatus gen. nov., sp. nov., isolated from an algae of coral reef tank.</title>
        <authorList>
            <person name="Luo J."/>
        </authorList>
    </citation>
    <scope>NUCLEOTIDE SEQUENCE [LARGE SCALE GENOMIC DNA]</scope>
    <source>
        <strain evidence="1 2">CR14</strain>
    </source>
</reference>